<dbReference type="GO" id="GO:0051131">
    <property type="term" value="P:chaperone-mediated protein complex assembly"/>
    <property type="evidence" value="ECO:0007669"/>
    <property type="project" value="InterPro"/>
</dbReference>
<sequence>MQLTLRACAALLAYPSAELQAHVGDIRAALAGEGALPRRAQAGLQGLLDRLQTADLLDLQAGYSDLFDRSRSLSLHLFEHVHGDNRERGQAMIDLGEQYVASGFYLQGNELPDFLPVFLEYVSCLEPAESRETLAQPAHVYAAIADRLDKRQSPYAGIFHALVALADGKYDAEALRELQAREPDDDPARVDDEWEEAPVTFNVAATGGIGAAAGVAVPIKVVRRTSSKEPRP</sequence>
<dbReference type="PANTHER" id="PTHR43680:SF2">
    <property type="entry name" value="NITRATE REDUCTASE MOLYBDENUM COFACTOR ASSEMBLY CHAPERONE NARJ"/>
    <property type="match status" value="1"/>
</dbReference>
<keyword evidence="3" id="KW-1185">Reference proteome</keyword>
<dbReference type="AlphaFoldDB" id="A0A261RHL5"/>
<dbReference type="InterPro" id="IPR020945">
    <property type="entry name" value="DMSO/NO3_reduct_chaperone"/>
</dbReference>
<name>A0A261RHL5_9BORD</name>
<dbReference type="Proteomes" id="UP000216947">
    <property type="component" value="Unassembled WGS sequence"/>
</dbReference>
<protein>
    <submittedName>
        <fullName evidence="2">Nitrate reductase molybdenum cofactor assembly chaperone</fullName>
    </submittedName>
</protein>
<dbReference type="Gene3D" id="1.10.3480.10">
    <property type="entry name" value="TorD-like"/>
    <property type="match status" value="1"/>
</dbReference>
<comment type="caution">
    <text evidence="2">The sequence shown here is derived from an EMBL/GenBank/DDBJ whole genome shotgun (WGS) entry which is preliminary data.</text>
</comment>
<dbReference type="GO" id="GO:0042128">
    <property type="term" value="P:nitrate assimilation"/>
    <property type="evidence" value="ECO:0007669"/>
    <property type="project" value="UniProtKB-KW"/>
</dbReference>
<dbReference type="EMBL" id="NEVK01000003">
    <property type="protein sequence ID" value="OZI24538.1"/>
    <property type="molecule type" value="Genomic_DNA"/>
</dbReference>
<dbReference type="InterPro" id="IPR036411">
    <property type="entry name" value="TorD-like_sf"/>
</dbReference>
<dbReference type="GO" id="GO:0016530">
    <property type="term" value="F:metallochaperone activity"/>
    <property type="evidence" value="ECO:0007669"/>
    <property type="project" value="TreeGrafter"/>
</dbReference>
<dbReference type="PANTHER" id="PTHR43680">
    <property type="entry name" value="NITRATE REDUCTASE MOLYBDENUM COFACTOR ASSEMBLY CHAPERONE"/>
    <property type="match status" value="1"/>
</dbReference>
<dbReference type="GO" id="GO:0051082">
    <property type="term" value="F:unfolded protein binding"/>
    <property type="evidence" value="ECO:0007669"/>
    <property type="project" value="InterPro"/>
</dbReference>
<evidence type="ECO:0000313" key="2">
    <source>
        <dbReference type="EMBL" id="OZI24538.1"/>
    </source>
</evidence>
<proteinExistence type="predicted"/>
<accession>A0A261RHL5</accession>
<dbReference type="InterPro" id="IPR003765">
    <property type="entry name" value="NO3_reductase_chaperone_NarJ"/>
</dbReference>
<evidence type="ECO:0000256" key="1">
    <source>
        <dbReference type="ARBA" id="ARBA00023063"/>
    </source>
</evidence>
<reference evidence="3" key="1">
    <citation type="submission" date="2017-05" db="EMBL/GenBank/DDBJ databases">
        <title>Complete and WGS of Bordetella genogroups.</title>
        <authorList>
            <person name="Spilker T."/>
            <person name="Lipuma J."/>
        </authorList>
    </citation>
    <scope>NUCLEOTIDE SEQUENCE [LARGE SCALE GENOMIC DNA]</scope>
    <source>
        <strain evidence="3">AU18089</strain>
    </source>
</reference>
<dbReference type="SUPFAM" id="SSF89155">
    <property type="entry name" value="TorD-like"/>
    <property type="match status" value="1"/>
</dbReference>
<dbReference type="NCBIfam" id="TIGR00684">
    <property type="entry name" value="narJ"/>
    <property type="match status" value="1"/>
</dbReference>
<organism evidence="2 3">
    <name type="scientific">Bordetella genomosp. 7</name>
    <dbReference type="NCBI Taxonomy" id="1416805"/>
    <lineage>
        <taxon>Bacteria</taxon>
        <taxon>Pseudomonadati</taxon>
        <taxon>Pseudomonadota</taxon>
        <taxon>Betaproteobacteria</taxon>
        <taxon>Burkholderiales</taxon>
        <taxon>Alcaligenaceae</taxon>
        <taxon>Bordetella</taxon>
    </lineage>
</organism>
<gene>
    <name evidence="2" type="ORF">CAL19_03220</name>
</gene>
<keyword evidence="1" id="KW-0534">Nitrate assimilation</keyword>
<dbReference type="Pfam" id="PF02613">
    <property type="entry name" value="Nitrate_red_del"/>
    <property type="match status" value="1"/>
</dbReference>
<evidence type="ECO:0000313" key="3">
    <source>
        <dbReference type="Proteomes" id="UP000216947"/>
    </source>
</evidence>